<gene>
    <name evidence="17" type="primary">uppP</name>
    <name evidence="18" type="ORF">SAMN05443507_104131</name>
</gene>
<evidence type="ECO:0000256" key="7">
    <source>
        <dbReference type="ARBA" id="ARBA00022801"/>
    </source>
</evidence>
<dbReference type="InterPro" id="IPR003824">
    <property type="entry name" value="UppP"/>
</dbReference>
<evidence type="ECO:0000256" key="10">
    <source>
        <dbReference type="ARBA" id="ARBA00022989"/>
    </source>
</evidence>
<dbReference type="AlphaFoldDB" id="A0A1M6MP51"/>
<reference evidence="19" key="1">
    <citation type="submission" date="2016-11" db="EMBL/GenBank/DDBJ databases">
        <authorList>
            <person name="Varghese N."/>
            <person name="Submissions S."/>
        </authorList>
    </citation>
    <scope>NUCLEOTIDE SEQUENCE [LARGE SCALE GENOMIC DNA]</scope>
    <source>
        <strain evidence="19">USBA-503</strain>
    </source>
</reference>
<keyword evidence="10 17" id="KW-1133">Transmembrane helix</keyword>
<evidence type="ECO:0000256" key="15">
    <source>
        <dbReference type="ARBA" id="ARBA00032932"/>
    </source>
</evidence>
<comment type="subcellular location">
    <subcellularLocation>
        <location evidence="1 17">Cell membrane</location>
        <topology evidence="1 17">Multi-pass membrane protein</topology>
    </subcellularLocation>
</comment>
<dbReference type="Proteomes" id="UP000184016">
    <property type="component" value="Unassembled WGS sequence"/>
</dbReference>
<keyword evidence="13 17" id="KW-0961">Cell wall biogenesis/degradation</keyword>
<keyword evidence="7 17" id="KW-0378">Hydrolase</keyword>
<organism evidence="18 19">
    <name type="scientific">Alicyclobacillus tolerans</name>
    <dbReference type="NCBI Taxonomy" id="90970"/>
    <lineage>
        <taxon>Bacteria</taxon>
        <taxon>Bacillati</taxon>
        <taxon>Bacillota</taxon>
        <taxon>Bacilli</taxon>
        <taxon>Bacillales</taxon>
        <taxon>Alicyclobacillaceae</taxon>
        <taxon>Alicyclobacillus</taxon>
    </lineage>
</organism>
<comment type="function">
    <text evidence="17">Catalyzes the dephosphorylation of undecaprenyl diphosphate (UPP). Confers resistance to bacitracin.</text>
</comment>
<dbReference type="GO" id="GO:0008360">
    <property type="term" value="P:regulation of cell shape"/>
    <property type="evidence" value="ECO:0007669"/>
    <property type="project" value="UniProtKB-KW"/>
</dbReference>
<evidence type="ECO:0000256" key="14">
    <source>
        <dbReference type="ARBA" id="ARBA00032707"/>
    </source>
</evidence>
<dbReference type="GO" id="GO:0046677">
    <property type="term" value="P:response to antibiotic"/>
    <property type="evidence" value="ECO:0007669"/>
    <property type="project" value="UniProtKB-UniRule"/>
</dbReference>
<evidence type="ECO:0000256" key="3">
    <source>
        <dbReference type="ARBA" id="ARBA00012374"/>
    </source>
</evidence>
<dbReference type="RefSeq" id="WP_072873203.1">
    <property type="nucleotide sequence ID" value="NZ_FRAF01000004.1"/>
</dbReference>
<evidence type="ECO:0000313" key="18">
    <source>
        <dbReference type="EMBL" id="SHJ85222.1"/>
    </source>
</evidence>
<evidence type="ECO:0000256" key="5">
    <source>
        <dbReference type="ARBA" id="ARBA00022475"/>
    </source>
</evidence>
<evidence type="ECO:0000256" key="8">
    <source>
        <dbReference type="ARBA" id="ARBA00022960"/>
    </source>
</evidence>
<keyword evidence="5 17" id="KW-1003">Cell membrane</keyword>
<sequence>MNALQAMIMGIVQGITEFLPISSSGHLVMLAKIWHLNPEASGTLFVLFLHLGSLIAVMYALRKELMWWYRHPKSRLTWMIGVALLPTAVIGVLFEEWFEHLFSTGATVGLEFVITGCILWWMDSRTDGMKTEETMHVKDSLWIGALQGAAILPALSRSGLTIAGGLWRGMERRAAARFSFLLSIPAILGGILVELDDLFEDPVAAHHLPWMPILVGTVSAAVAGYIGVRFTFWLLEKCRMRIFAVYTFVLAAFILSDQIFFHRFFPPLFILH</sequence>
<feature type="transmembrane region" description="Helical" evidence="17">
    <location>
        <begin position="213"/>
        <end position="235"/>
    </location>
</feature>
<evidence type="ECO:0000256" key="17">
    <source>
        <dbReference type="HAMAP-Rule" id="MF_01006"/>
    </source>
</evidence>
<dbReference type="GO" id="GO:0005886">
    <property type="term" value="C:plasma membrane"/>
    <property type="evidence" value="ECO:0007669"/>
    <property type="project" value="UniProtKB-SubCell"/>
</dbReference>
<keyword evidence="9 17" id="KW-0573">Peptidoglycan synthesis</keyword>
<keyword evidence="8 17" id="KW-0133">Cell shape</keyword>
<evidence type="ECO:0000256" key="11">
    <source>
        <dbReference type="ARBA" id="ARBA00023136"/>
    </source>
</evidence>
<dbReference type="EMBL" id="FRAF01000004">
    <property type="protein sequence ID" value="SHJ85222.1"/>
    <property type="molecule type" value="Genomic_DNA"/>
</dbReference>
<evidence type="ECO:0000256" key="2">
    <source>
        <dbReference type="ARBA" id="ARBA00010621"/>
    </source>
</evidence>
<keyword evidence="12 17" id="KW-0046">Antibiotic resistance</keyword>
<evidence type="ECO:0000256" key="16">
    <source>
        <dbReference type="ARBA" id="ARBA00047594"/>
    </source>
</evidence>
<dbReference type="EC" id="3.6.1.27" evidence="3 17"/>
<evidence type="ECO:0000256" key="13">
    <source>
        <dbReference type="ARBA" id="ARBA00023316"/>
    </source>
</evidence>
<keyword evidence="11 17" id="KW-0472">Membrane</keyword>
<evidence type="ECO:0000256" key="4">
    <source>
        <dbReference type="ARBA" id="ARBA00021581"/>
    </source>
</evidence>
<feature type="transmembrane region" description="Helical" evidence="17">
    <location>
        <begin position="42"/>
        <end position="61"/>
    </location>
</feature>
<name>A0A1M6MP51_9BACL</name>
<comment type="catalytic activity">
    <reaction evidence="16 17">
        <text>di-trans,octa-cis-undecaprenyl diphosphate + H2O = di-trans,octa-cis-undecaprenyl phosphate + phosphate + H(+)</text>
        <dbReference type="Rhea" id="RHEA:28094"/>
        <dbReference type="ChEBI" id="CHEBI:15377"/>
        <dbReference type="ChEBI" id="CHEBI:15378"/>
        <dbReference type="ChEBI" id="CHEBI:43474"/>
        <dbReference type="ChEBI" id="CHEBI:58405"/>
        <dbReference type="ChEBI" id="CHEBI:60392"/>
        <dbReference type="EC" id="3.6.1.27"/>
    </reaction>
</comment>
<keyword evidence="19" id="KW-1185">Reference proteome</keyword>
<comment type="similarity">
    <text evidence="2 17">Belongs to the UppP family.</text>
</comment>
<dbReference type="PANTHER" id="PTHR30622">
    <property type="entry name" value="UNDECAPRENYL-DIPHOSPHATASE"/>
    <property type="match status" value="1"/>
</dbReference>
<feature type="transmembrane region" description="Helical" evidence="17">
    <location>
        <begin position="76"/>
        <end position="94"/>
    </location>
</feature>
<feature type="transmembrane region" description="Helical" evidence="17">
    <location>
        <begin position="174"/>
        <end position="193"/>
    </location>
</feature>
<feature type="transmembrane region" description="Helical" evidence="17">
    <location>
        <begin position="101"/>
        <end position="122"/>
    </location>
</feature>
<feature type="transmembrane region" description="Helical" evidence="17">
    <location>
        <begin position="142"/>
        <end position="167"/>
    </location>
</feature>
<dbReference type="GO" id="GO:0009252">
    <property type="term" value="P:peptidoglycan biosynthetic process"/>
    <property type="evidence" value="ECO:0007669"/>
    <property type="project" value="UniProtKB-KW"/>
</dbReference>
<keyword evidence="6 17" id="KW-0812">Transmembrane</keyword>
<dbReference type="Pfam" id="PF02673">
    <property type="entry name" value="BacA"/>
    <property type="match status" value="1"/>
</dbReference>
<accession>A0A1M6MP51</accession>
<feature type="transmembrane region" description="Helical" evidence="17">
    <location>
        <begin position="242"/>
        <end position="261"/>
    </location>
</feature>
<evidence type="ECO:0000313" key="19">
    <source>
        <dbReference type="Proteomes" id="UP000184016"/>
    </source>
</evidence>
<comment type="miscellaneous">
    <text evidence="17">Bacitracin is thought to be involved in the inhibition of peptidoglycan synthesis by sequestering undecaprenyl diphosphate, thereby reducing the pool of lipid carrier available.</text>
</comment>
<evidence type="ECO:0000256" key="6">
    <source>
        <dbReference type="ARBA" id="ARBA00022692"/>
    </source>
</evidence>
<evidence type="ECO:0000256" key="9">
    <source>
        <dbReference type="ARBA" id="ARBA00022984"/>
    </source>
</evidence>
<evidence type="ECO:0000256" key="1">
    <source>
        <dbReference type="ARBA" id="ARBA00004651"/>
    </source>
</evidence>
<dbReference type="PANTHER" id="PTHR30622:SF4">
    <property type="entry name" value="UNDECAPRENYL-DIPHOSPHATASE"/>
    <property type="match status" value="1"/>
</dbReference>
<evidence type="ECO:0000256" key="12">
    <source>
        <dbReference type="ARBA" id="ARBA00023251"/>
    </source>
</evidence>
<protein>
    <recommendedName>
        <fullName evidence="4 17">Undecaprenyl-diphosphatase</fullName>
        <ecNumber evidence="3 17">3.6.1.27</ecNumber>
    </recommendedName>
    <alternativeName>
        <fullName evidence="15 17">Bacitracin resistance protein</fullName>
    </alternativeName>
    <alternativeName>
        <fullName evidence="14 17">Undecaprenyl pyrophosphate phosphatase</fullName>
    </alternativeName>
</protein>
<dbReference type="STRING" id="1830138.SAMN05443507_104131"/>
<dbReference type="GO" id="GO:0071555">
    <property type="term" value="P:cell wall organization"/>
    <property type="evidence" value="ECO:0007669"/>
    <property type="project" value="UniProtKB-KW"/>
</dbReference>
<dbReference type="GO" id="GO:0050380">
    <property type="term" value="F:undecaprenyl-diphosphatase activity"/>
    <property type="evidence" value="ECO:0007669"/>
    <property type="project" value="UniProtKB-UniRule"/>
</dbReference>
<proteinExistence type="inferred from homology"/>
<dbReference type="HAMAP" id="MF_01006">
    <property type="entry name" value="Undec_diphosphatase"/>
    <property type="match status" value="1"/>
</dbReference>
<dbReference type="OrthoDB" id="9808289at2"/>